<dbReference type="InParanoid" id="I1C7X6"/>
<reference evidence="1 2" key="1">
    <citation type="journal article" date="2009" name="PLoS Genet.">
        <title>Genomic analysis of the basal lineage fungus Rhizopus oryzae reveals a whole-genome duplication.</title>
        <authorList>
            <person name="Ma L.-J."/>
            <person name="Ibrahim A.S."/>
            <person name="Skory C."/>
            <person name="Grabherr M.G."/>
            <person name="Burger G."/>
            <person name="Butler M."/>
            <person name="Elias M."/>
            <person name="Idnurm A."/>
            <person name="Lang B.F."/>
            <person name="Sone T."/>
            <person name="Abe A."/>
            <person name="Calvo S.E."/>
            <person name="Corrochano L.M."/>
            <person name="Engels R."/>
            <person name="Fu J."/>
            <person name="Hansberg W."/>
            <person name="Kim J.-M."/>
            <person name="Kodira C.D."/>
            <person name="Koehrsen M.J."/>
            <person name="Liu B."/>
            <person name="Miranda-Saavedra D."/>
            <person name="O'Leary S."/>
            <person name="Ortiz-Castellanos L."/>
            <person name="Poulter R."/>
            <person name="Rodriguez-Romero J."/>
            <person name="Ruiz-Herrera J."/>
            <person name="Shen Y.-Q."/>
            <person name="Zeng Q."/>
            <person name="Galagan J."/>
            <person name="Birren B.W."/>
            <person name="Cuomo C.A."/>
            <person name="Wickes B.L."/>
        </authorList>
    </citation>
    <scope>NUCLEOTIDE SEQUENCE [LARGE SCALE GENOMIC DNA]</scope>
    <source>
        <strain evidence="2">RA 99-880 / ATCC MYA-4621 / FGSC 9543 / NRRL 43880</strain>
    </source>
</reference>
<sequence>MSSPELSQIQEQTFYTVDEEISKGDFSSSSILDITQRHDIHSSFSEDFISMIPNTDMFMSNEVNSNDEEQNFSILSANNDIILLDNPDSSQSEAEEFSITQQESIPTMPNYHDLTLAELKASLKKYGYKGSNSRQQMIQKLEGIWMSLNTKSNQENIRPEEEKEETPSDSVKANIIHHIKTYKPDTWRKIVNYEVKQTAPSYFVLS</sequence>
<organism evidence="1 2">
    <name type="scientific">Rhizopus delemar (strain RA 99-880 / ATCC MYA-4621 / FGSC 9543 / NRRL 43880)</name>
    <name type="common">Mucormycosis agent</name>
    <name type="synonym">Rhizopus arrhizus var. delemar</name>
    <dbReference type="NCBI Taxonomy" id="246409"/>
    <lineage>
        <taxon>Eukaryota</taxon>
        <taxon>Fungi</taxon>
        <taxon>Fungi incertae sedis</taxon>
        <taxon>Mucoromycota</taxon>
        <taxon>Mucoromycotina</taxon>
        <taxon>Mucoromycetes</taxon>
        <taxon>Mucorales</taxon>
        <taxon>Mucorineae</taxon>
        <taxon>Rhizopodaceae</taxon>
        <taxon>Rhizopus</taxon>
    </lineage>
</organism>
<dbReference type="Proteomes" id="UP000009138">
    <property type="component" value="Unassembled WGS sequence"/>
</dbReference>
<name>I1C7X6_RHIO9</name>
<keyword evidence="2" id="KW-1185">Reference proteome</keyword>
<evidence type="ECO:0000313" key="2">
    <source>
        <dbReference type="Proteomes" id="UP000009138"/>
    </source>
</evidence>
<dbReference type="OrthoDB" id="2217081at2759"/>
<proteinExistence type="predicted"/>
<dbReference type="AlphaFoldDB" id="I1C7X6"/>
<evidence type="ECO:0000313" key="1">
    <source>
        <dbReference type="EMBL" id="EIE84556.1"/>
    </source>
</evidence>
<dbReference type="CDD" id="cd22999">
    <property type="entry name" value="SAP_SLX4"/>
    <property type="match status" value="1"/>
</dbReference>
<dbReference type="GeneID" id="93616232"/>
<accession>I1C7X6</accession>
<dbReference type="EMBL" id="CH476738">
    <property type="protein sequence ID" value="EIE84556.1"/>
    <property type="molecule type" value="Genomic_DNA"/>
</dbReference>
<evidence type="ECO:0008006" key="3">
    <source>
        <dbReference type="Google" id="ProtNLM"/>
    </source>
</evidence>
<protein>
    <recommendedName>
        <fullName evidence="3">SAP domain-containing protein</fullName>
    </recommendedName>
</protein>
<gene>
    <name evidence="1" type="ORF">RO3G_09266</name>
</gene>
<dbReference type="RefSeq" id="XP_067519952.1">
    <property type="nucleotide sequence ID" value="XM_067663851.1"/>
</dbReference>
<dbReference type="VEuPathDB" id="FungiDB:RO3G_09266"/>